<dbReference type="InterPro" id="IPR039425">
    <property type="entry name" value="RNA_pol_sigma-70-like"/>
</dbReference>
<dbReference type="InterPro" id="IPR007627">
    <property type="entry name" value="RNA_pol_sigma70_r2"/>
</dbReference>
<feature type="domain" description="RNA polymerase sigma-70 region 2" evidence="5">
    <location>
        <begin position="15"/>
        <end position="79"/>
    </location>
</feature>
<dbReference type="InterPro" id="IPR013325">
    <property type="entry name" value="RNA_pol_sigma_r2"/>
</dbReference>
<keyword evidence="4" id="KW-0804">Transcription</keyword>
<dbReference type="PANTHER" id="PTHR43133:SF46">
    <property type="entry name" value="RNA POLYMERASE SIGMA-70 FACTOR ECF SUBFAMILY"/>
    <property type="match status" value="1"/>
</dbReference>
<evidence type="ECO:0000259" key="6">
    <source>
        <dbReference type="Pfam" id="PF08281"/>
    </source>
</evidence>
<accession>I5BYZ4</accession>
<evidence type="ECO:0000256" key="4">
    <source>
        <dbReference type="ARBA" id="ARBA00023163"/>
    </source>
</evidence>
<dbReference type="InterPro" id="IPR013324">
    <property type="entry name" value="RNA_pol_sigma_r3/r4-like"/>
</dbReference>
<feature type="domain" description="RNA polymerase sigma factor 70 region 4 type 2" evidence="6">
    <location>
        <begin position="109"/>
        <end position="160"/>
    </location>
</feature>
<protein>
    <submittedName>
        <fullName evidence="7">ECF subfamily RNA polymerase sigma-24 subunit</fullName>
    </submittedName>
</protein>
<sequence>MKRAQDGDKKAFEQLYKHYYGYAMGIALRYANVKEEAGEIVNDSFMKVFDKLDTYAPQQSFKAWLRRIVINTSIDYYRRSIKYFAVMDIEKAHSETLDPGVLDALSVEDLMQLLRGLPELLRIVFNMYEIEGYSHNEIADTLEIPSSSSRTYLARAKQKLREKVLQLNAEKNEGAVR</sequence>
<dbReference type="Pfam" id="PF04542">
    <property type="entry name" value="Sigma70_r2"/>
    <property type="match status" value="1"/>
</dbReference>
<keyword evidence="3" id="KW-0731">Sigma factor</keyword>
<evidence type="ECO:0000256" key="2">
    <source>
        <dbReference type="ARBA" id="ARBA00023015"/>
    </source>
</evidence>
<dbReference type="InterPro" id="IPR036388">
    <property type="entry name" value="WH-like_DNA-bd_sf"/>
</dbReference>
<evidence type="ECO:0000256" key="3">
    <source>
        <dbReference type="ARBA" id="ARBA00023082"/>
    </source>
</evidence>
<evidence type="ECO:0000313" key="8">
    <source>
        <dbReference type="Proteomes" id="UP000005551"/>
    </source>
</evidence>
<keyword evidence="8" id="KW-1185">Reference proteome</keyword>
<dbReference type="STRING" id="1189621.A3SI_15246"/>
<keyword evidence="2" id="KW-0805">Transcription regulation</keyword>
<dbReference type="Proteomes" id="UP000005551">
    <property type="component" value="Unassembled WGS sequence"/>
</dbReference>
<dbReference type="Gene3D" id="1.10.10.10">
    <property type="entry name" value="Winged helix-like DNA-binding domain superfamily/Winged helix DNA-binding domain"/>
    <property type="match status" value="1"/>
</dbReference>
<dbReference type="CDD" id="cd06171">
    <property type="entry name" value="Sigma70_r4"/>
    <property type="match status" value="1"/>
</dbReference>
<dbReference type="SUPFAM" id="SSF88659">
    <property type="entry name" value="Sigma3 and sigma4 domains of RNA polymerase sigma factors"/>
    <property type="match status" value="1"/>
</dbReference>
<dbReference type="SUPFAM" id="SSF88946">
    <property type="entry name" value="Sigma2 domain of RNA polymerase sigma factors"/>
    <property type="match status" value="1"/>
</dbReference>
<dbReference type="Gene3D" id="1.10.1740.10">
    <property type="match status" value="1"/>
</dbReference>
<comment type="caution">
    <text evidence="7">The sequence shown here is derived from an EMBL/GenBank/DDBJ whole genome shotgun (WGS) entry which is preliminary data.</text>
</comment>
<organism evidence="7 8">
    <name type="scientific">Nitritalea halalkaliphila LW7</name>
    <dbReference type="NCBI Taxonomy" id="1189621"/>
    <lineage>
        <taxon>Bacteria</taxon>
        <taxon>Pseudomonadati</taxon>
        <taxon>Bacteroidota</taxon>
        <taxon>Cytophagia</taxon>
        <taxon>Cytophagales</taxon>
        <taxon>Cyclobacteriaceae</taxon>
        <taxon>Nitritalea</taxon>
    </lineage>
</organism>
<dbReference type="GO" id="GO:0006352">
    <property type="term" value="P:DNA-templated transcription initiation"/>
    <property type="evidence" value="ECO:0007669"/>
    <property type="project" value="InterPro"/>
</dbReference>
<dbReference type="GO" id="GO:0003677">
    <property type="term" value="F:DNA binding"/>
    <property type="evidence" value="ECO:0007669"/>
    <property type="project" value="InterPro"/>
</dbReference>
<evidence type="ECO:0000259" key="5">
    <source>
        <dbReference type="Pfam" id="PF04542"/>
    </source>
</evidence>
<dbReference type="Pfam" id="PF08281">
    <property type="entry name" value="Sigma70_r4_2"/>
    <property type="match status" value="1"/>
</dbReference>
<dbReference type="NCBIfam" id="TIGR02937">
    <property type="entry name" value="sigma70-ECF"/>
    <property type="match status" value="1"/>
</dbReference>
<dbReference type="EMBL" id="AJYA01000039">
    <property type="protein sequence ID" value="EIM74796.1"/>
    <property type="molecule type" value="Genomic_DNA"/>
</dbReference>
<name>I5BYZ4_9BACT</name>
<evidence type="ECO:0000313" key="7">
    <source>
        <dbReference type="EMBL" id="EIM74796.1"/>
    </source>
</evidence>
<proteinExistence type="inferred from homology"/>
<dbReference type="InterPro" id="IPR013249">
    <property type="entry name" value="RNA_pol_sigma70_r4_t2"/>
</dbReference>
<reference evidence="7 8" key="1">
    <citation type="submission" date="2012-05" db="EMBL/GenBank/DDBJ databases">
        <title>Genome sequence of Nitritalea halalkaliphila LW7.</title>
        <authorList>
            <person name="Jangir P.K."/>
            <person name="Singh A."/>
            <person name="Shivaji S."/>
            <person name="Sharma R."/>
        </authorList>
    </citation>
    <scope>NUCLEOTIDE SEQUENCE [LARGE SCALE GENOMIC DNA]</scope>
    <source>
        <strain evidence="7 8">LW7</strain>
    </source>
</reference>
<dbReference type="PANTHER" id="PTHR43133">
    <property type="entry name" value="RNA POLYMERASE ECF-TYPE SIGMA FACTO"/>
    <property type="match status" value="1"/>
</dbReference>
<evidence type="ECO:0000256" key="1">
    <source>
        <dbReference type="ARBA" id="ARBA00010641"/>
    </source>
</evidence>
<dbReference type="InterPro" id="IPR014284">
    <property type="entry name" value="RNA_pol_sigma-70_dom"/>
</dbReference>
<dbReference type="GO" id="GO:0016987">
    <property type="term" value="F:sigma factor activity"/>
    <property type="evidence" value="ECO:0007669"/>
    <property type="project" value="UniProtKB-KW"/>
</dbReference>
<gene>
    <name evidence="7" type="ORF">A3SI_15246</name>
</gene>
<dbReference type="AlphaFoldDB" id="I5BYZ4"/>
<comment type="similarity">
    <text evidence="1">Belongs to the sigma-70 factor family. ECF subfamily.</text>
</comment>